<evidence type="ECO:0000313" key="3">
    <source>
        <dbReference type="Proteomes" id="UP000719412"/>
    </source>
</evidence>
<feature type="region of interest" description="Disordered" evidence="1">
    <location>
        <begin position="26"/>
        <end position="64"/>
    </location>
</feature>
<feature type="compositionally biased region" description="Pro residues" evidence="1">
    <location>
        <begin position="411"/>
        <end position="420"/>
    </location>
</feature>
<evidence type="ECO:0000256" key="1">
    <source>
        <dbReference type="SAM" id="MobiDB-lite"/>
    </source>
</evidence>
<feature type="compositionally biased region" description="Polar residues" evidence="1">
    <location>
        <begin position="286"/>
        <end position="296"/>
    </location>
</feature>
<organism evidence="2 3">
    <name type="scientific">Tenebrio molitor</name>
    <name type="common">Yellow mealworm beetle</name>
    <dbReference type="NCBI Taxonomy" id="7067"/>
    <lineage>
        <taxon>Eukaryota</taxon>
        <taxon>Metazoa</taxon>
        <taxon>Ecdysozoa</taxon>
        <taxon>Arthropoda</taxon>
        <taxon>Hexapoda</taxon>
        <taxon>Insecta</taxon>
        <taxon>Pterygota</taxon>
        <taxon>Neoptera</taxon>
        <taxon>Endopterygota</taxon>
        <taxon>Coleoptera</taxon>
        <taxon>Polyphaga</taxon>
        <taxon>Cucujiformia</taxon>
        <taxon>Tenebrionidae</taxon>
        <taxon>Tenebrio</taxon>
    </lineage>
</organism>
<dbReference type="Proteomes" id="UP000719412">
    <property type="component" value="Unassembled WGS sequence"/>
</dbReference>
<name>A0A8J6HTY0_TENMO</name>
<feature type="compositionally biased region" description="Basic residues" evidence="1">
    <location>
        <begin position="32"/>
        <end position="43"/>
    </location>
</feature>
<feature type="compositionally biased region" description="Polar residues" evidence="1">
    <location>
        <begin position="614"/>
        <end position="626"/>
    </location>
</feature>
<dbReference type="AlphaFoldDB" id="A0A8J6HTY0"/>
<feature type="region of interest" description="Disordered" evidence="1">
    <location>
        <begin position="595"/>
        <end position="633"/>
    </location>
</feature>
<evidence type="ECO:0000313" key="2">
    <source>
        <dbReference type="EMBL" id="KAH0820577.1"/>
    </source>
</evidence>
<accession>A0A8J6HTY0</accession>
<feature type="region of interest" description="Disordered" evidence="1">
    <location>
        <begin position="275"/>
        <end position="297"/>
    </location>
</feature>
<comment type="caution">
    <text evidence="2">The sequence shown here is derived from an EMBL/GenBank/DDBJ whole genome shotgun (WGS) entry which is preliminary data.</text>
</comment>
<reference evidence="2" key="1">
    <citation type="journal article" date="2020" name="J Insects Food Feed">
        <title>The yellow mealworm (Tenebrio molitor) genome: a resource for the emerging insects as food and feed industry.</title>
        <authorList>
            <person name="Eriksson T."/>
            <person name="Andere A."/>
            <person name="Kelstrup H."/>
            <person name="Emery V."/>
            <person name="Picard C."/>
        </authorList>
    </citation>
    <scope>NUCLEOTIDE SEQUENCE</scope>
    <source>
        <strain evidence="2">Stoneville</strain>
        <tissue evidence="2">Whole head</tissue>
    </source>
</reference>
<dbReference type="EMBL" id="JABDTM020011489">
    <property type="protein sequence ID" value="KAH0820577.1"/>
    <property type="molecule type" value="Genomic_DNA"/>
</dbReference>
<protein>
    <submittedName>
        <fullName evidence="2">Uncharacterized protein</fullName>
    </submittedName>
</protein>
<feature type="compositionally biased region" description="Basic and acidic residues" evidence="1">
    <location>
        <begin position="51"/>
        <end position="64"/>
    </location>
</feature>
<sequence length="633" mass="70899">MFNNNNIKFQLLFEVELKERMIHARAASQPFRHNHCNPSRQKRTPSSAEKSAQRGGERYKSWEPAKKGKFTADLQWESKKGPLETIRPGTTVPIAKRISDSTTTGLRTERSVDQVHVGPCDDSIDLDLATYPKTGATIIVVTPRYGTGLDEIGLTISNGRLGDNLEEGLSGTPSRYGTVFELDRTTPKVPHILRFYSTVLFDEQVCSNKNDEHELHTHFRCEGSLDHETTKIRRRLGGSRDLAAPNGTQNGIGNPLSSMIADSDHLTLKFALTRRAAQPPARRSPTESPKNSSSADDTFFAIPPRLVFEQRCDIPASNSRITWASYTGQKNLWHFDMLQPGSSHHFQPQSTILVVPTVNRREAHDSPDLLAKEFTDECRCNEVTRKRSRWRKNSVLSPSRARKLARSRLPQPCPPNPPRNPCFFRPTIPGLRAEQSSPSPPQPRVDGRAQPLSQQKYRAEPAEHQLRTSSRYNLLYEQTRLSRSSPVPGPFAPLVSEPGLPYSSRIPLHPRNPVAPRSALSLFLSLSTPPRGSDVSGPTDVTDTIPGGFRLHQVVPLVNRVNKGFATTVCLFPPLPRTLTADPWTPSLRRATPTVWRPTTAEKRDWRSRHTATNRRQIQSRDGTTGSDRHIVT</sequence>
<proteinExistence type="predicted"/>
<reference evidence="2" key="2">
    <citation type="submission" date="2021-08" db="EMBL/GenBank/DDBJ databases">
        <authorList>
            <person name="Eriksson T."/>
        </authorList>
    </citation>
    <scope>NUCLEOTIDE SEQUENCE</scope>
    <source>
        <strain evidence="2">Stoneville</strain>
        <tissue evidence="2">Whole head</tissue>
    </source>
</reference>
<feature type="region of interest" description="Disordered" evidence="1">
    <location>
        <begin position="389"/>
        <end position="465"/>
    </location>
</feature>
<gene>
    <name evidence="2" type="ORF">GEV33_002214</name>
</gene>
<keyword evidence="3" id="KW-1185">Reference proteome</keyword>